<dbReference type="EMBL" id="PCWW01000047">
    <property type="protein sequence ID" value="PIR13274.1"/>
    <property type="molecule type" value="Genomic_DNA"/>
</dbReference>
<gene>
    <name evidence="4" type="ORF">COV49_02780</name>
</gene>
<reference evidence="4 5" key="1">
    <citation type="submission" date="2017-09" db="EMBL/GenBank/DDBJ databases">
        <title>Depth-based differentiation of microbial function through sediment-hosted aquifers and enrichment of novel symbionts in the deep terrestrial subsurface.</title>
        <authorList>
            <person name="Probst A.J."/>
            <person name="Ladd B."/>
            <person name="Jarett J.K."/>
            <person name="Geller-Mcgrath D.E."/>
            <person name="Sieber C.M."/>
            <person name="Emerson J.B."/>
            <person name="Anantharaman K."/>
            <person name="Thomas B.C."/>
            <person name="Malmstrom R."/>
            <person name="Stieglmeier M."/>
            <person name="Klingl A."/>
            <person name="Woyke T."/>
            <person name="Ryan C.M."/>
            <person name="Banfield J.F."/>
        </authorList>
    </citation>
    <scope>NUCLEOTIDE SEQUENCE [LARGE SCALE GENOMIC DNA]</scope>
    <source>
        <strain evidence="4">CG11_big_fil_rev_8_21_14_0_20_39_10</strain>
    </source>
</reference>
<comment type="caution">
    <text evidence="4">The sequence shown here is derived from an EMBL/GenBank/DDBJ whole genome shotgun (WGS) entry which is preliminary data.</text>
</comment>
<dbReference type="Pfam" id="PF26213">
    <property type="entry name" value="TYRAAT1_C"/>
    <property type="match status" value="1"/>
</dbReference>
<dbReference type="InterPro" id="IPR008927">
    <property type="entry name" value="6-PGluconate_DH-like_C_sf"/>
</dbReference>
<evidence type="ECO:0000256" key="1">
    <source>
        <dbReference type="ARBA" id="ARBA00023002"/>
    </source>
</evidence>
<dbReference type="PANTHER" id="PTHR21363:SF0">
    <property type="entry name" value="PREPHENATE DEHYDROGENASE [NADP(+)]"/>
    <property type="match status" value="1"/>
</dbReference>
<protein>
    <submittedName>
        <fullName evidence="4">Prephenate dehydrogenase</fullName>
    </submittedName>
</protein>
<dbReference type="PANTHER" id="PTHR21363">
    <property type="entry name" value="PREPHENATE DEHYDROGENASE"/>
    <property type="match status" value="1"/>
</dbReference>
<keyword evidence="2" id="KW-0472">Membrane</keyword>
<dbReference type="GO" id="GO:0008977">
    <property type="term" value="F:prephenate dehydrogenase (NAD+) activity"/>
    <property type="evidence" value="ECO:0007669"/>
    <property type="project" value="InterPro"/>
</dbReference>
<proteinExistence type="predicted"/>
<organism evidence="4 5">
    <name type="scientific">Candidatus Falkowbacteria bacterium CG11_big_fil_rev_8_21_14_0_20_39_10</name>
    <dbReference type="NCBI Taxonomy" id="1974570"/>
    <lineage>
        <taxon>Bacteria</taxon>
        <taxon>Candidatus Falkowiibacteriota</taxon>
    </lineage>
</organism>
<dbReference type="SUPFAM" id="SSF51735">
    <property type="entry name" value="NAD(P)-binding Rossmann-fold domains"/>
    <property type="match status" value="1"/>
</dbReference>
<keyword evidence="2" id="KW-0812">Transmembrane</keyword>
<evidence type="ECO:0000259" key="3">
    <source>
        <dbReference type="PROSITE" id="PS51176"/>
    </source>
</evidence>
<dbReference type="GO" id="GO:0004665">
    <property type="term" value="F:prephenate dehydrogenase (NADP+) activity"/>
    <property type="evidence" value="ECO:0007669"/>
    <property type="project" value="InterPro"/>
</dbReference>
<sequence>MDIKKNKTTIGIIGFGRFGALAASILSRHFLVKVYHYKNKKENPARAKKIGVRLTDLKDTLNSDIVILIAPISQTEKIIKEIAPQLKPGCLVMDACSVKVYPCQWLKKHLPKSVEIMGTHPMFGPTTSKYDFDKQTWDLKKLQIVLCPLRIKKIRLEKIKKFLKKLDLKVIITTPDDHDRQNAKTLSLVHFVGRSILGAGIGQQKIYTPGYEDLLRILPHTTSDNWQLFYDMNNYNPYAQVIRENFLDSCQTINKKINAFKKNQKN</sequence>
<dbReference type="Proteomes" id="UP000230869">
    <property type="component" value="Unassembled WGS sequence"/>
</dbReference>
<dbReference type="Pfam" id="PF02153">
    <property type="entry name" value="PDH_N"/>
    <property type="match status" value="1"/>
</dbReference>
<keyword evidence="2" id="KW-1133">Transmembrane helix</keyword>
<evidence type="ECO:0000313" key="4">
    <source>
        <dbReference type="EMBL" id="PIR13274.1"/>
    </source>
</evidence>
<dbReference type="AlphaFoldDB" id="A0A2M6K8Q4"/>
<keyword evidence="1" id="KW-0560">Oxidoreductase</keyword>
<dbReference type="InterPro" id="IPR059064">
    <property type="entry name" value="TYRAAT2_C"/>
</dbReference>
<dbReference type="GO" id="GO:0006571">
    <property type="term" value="P:tyrosine biosynthetic process"/>
    <property type="evidence" value="ECO:0007669"/>
    <property type="project" value="InterPro"/>
</dbReference>
<evidence type="ECO:0000256" key="2">
    <source>
        <dbReference type="SAM" id="Phobius"/>
    </source>
</evidence>
<dbReference type="InterPro" id="IPR046826">
    <property type="entry name" value="PDH_N"/>
</dbReference>
<accession>A0A2M6K8Q4</accession>
<feature type="domain" description="Prephenate/arogenate dehydrogenase" evidence="3">
    <location>
        <begin position="8"/>
        <end position="266"/>
    </location>
</feature>
<dbReference type="InterPro" id="IPR036291">
    <property type="entry name" value="NAD(P)-bd_dom_sf"/>
</dbReference>
<dbReference type="PROSITE" id="PS51176">
    <property type="entry name" value="PDH_ADH"/>
    <property type="match status" value="1"/>
</dbReference>
<feature type="transmembrane region" description="Helical" evidence="2">
    <location>
        <begin position="12"/>
        <end position="31"/>
    </location>
</feature>
<evidence type="ECO:0000313" key="5">
    <source>
        <dbReference type="Proteomes" id="UP000230869"/>
    </source>
</evidence>
<dbReference type="SUPFAM" id="SSF48179">
    <property type="entry name" value="6-phosphogluconate dehydrogenase C-terminal domain-like"/>
    <property type="match status" value="1"/>
</dbReference>
<name>A0A2M6K8Q4_9BACT</name>
<dbReference type="InterPro" id="IPR050812">
    <property type="entry name" value="Preph/Arog_dehydrog"/>
</dbReference>
<dbReference type="InterPro" id="IPR003099">
    <property type="entry name" value="Prephen_DH"/>
</dbReference>
<dbReference type="GO" id="GO:0070403">
    <property type="term" value="F:NAD+ binding"/>
    <property type="evidence" value="ECO:0007669"/>
    <property type="project" value="InterPro"/>
</dbReference>
<dbReference type="Gene3D" id="3.40.50.720">
    <property type="entry name" value="NAD(P)-binding Rossmann-like Domain"/>
    <property type="match status" value="1"/>
</dbReference>